<dbReference type="CDD" id="cd01949">
    <property type="entry name" value="GGDEF"/>
    <property type="match status" value="1"/>
</dbReference>
<dbReference type="NCBIfam" id="TIGR00254">
    <property type="entry name" value="GGDEF"/>
    <property type="match status" value="1"/>
</dbReference>
<dbReference type="NCBIfam" id="TIGR00229">
    <property type="entry name" value="sensory_box"/>
    <property type="match status" value="1"/>
</dbReference>
<dbReference type="InterPro" id="IPR001633">
    <property type="entry name" value="EAL_dom"/>
</dbReference>
<dbReference type="InterPro" id="IPR000160">
    <property type="entry name" value="GGDEF_dom"/>
</dbReference>
<dbReference type="PROSITE" id="PS50883">
    <property type="entry name" value="EAL"/>
    <property type="match status" value="1"/>
</dbReference>
<evidence type="ECO:0000259" key="2">
    <source>
        <dbReference type="PROSITE" id="PS50112"/>
    </source>
</evidence>
<organism evidence="5 6">
    <name type="scientific">Neptuniibacter pectenicola</name>
    <dbReference type="NCBI Taxonomy" id="1806669"/>
    <lineage>
        <taxon>Bacteria</taxon>
        <taxon>Pseudomonadati</taxon>
        <taxon>Pseudomonadota</taxon>
        <taxon>Gammaproteobacteria</taxon>
        <taxon>Oceanospirillales</taxon>
        <taxon>Oceanospirillaceae</taxon>
        <taxon>Neptuniibacter</taxon>
    </lineage>
</organism>
<dbReference type="InterPro" id="IPR000014">
    <property type="entry name" value="PAS"/>
</dbReference>
<protein>
    <submittedName>
        <fullName evidence="5">GGDEF domain-containing protein</fullName>
    </submittedName>
</protein>
<dbReference type="Gene3D" id="3.20.20.450">
    <property type="entry name" value="EAL domain"/>
    <property type="match status" value="1"/>
</dbReference>
<evidence type="ECO:0000313" key="5">
    <source>
        <dbReference type="EMBL" id="MEM5536585.1"/>
    </source>
</evidence>
<dbReference type="Pfam" id="PF00990">
    <property type="entry name" value="GGDEF"/>
    <property type="match status" value="1"/>
</dbReference>
<accession>A0ABU9TS92</accession>
<dbReference type="SMART" id="SM00267">
    <property type="entry name" value="GGDEF"/>
    <property type="match status" value="1"/>
</dbReference>
<gene>
    <name evidence="5" type="ORF">WNY58_09300</name>
</gene>
<dbReference type="InterPro" id="IPR050706">
    <property type="entry name" value="Cyclic-di-GMP_PDE-like"/>
</dbReference>
<evidence type="ECO:0000259" key="3">
    <source>
        <dbReference type="PROSITE" id="PS50883"/>
    </source>
</evidence>
<dbReference type="InterPro" id="IPR035965">
    <property type="entry name" value="PAS-like_dom_sf"/>
</dbReference>
<dbReference type="InterPro" id="IPR043128">
    <property type="entry name" value="Rev_trsase/Diguanyl_cyclase"/>
</dbReference>
<dbReference type="PROSITE" id="PS50887">
    <property type="entry name" value="GGDEF"/>
    <property type="match status" value="1"/>
</dbReference>
<dbReference type="Gene3D" id="3.30.450.20">
    <property type="entry name" value="PAS domain"/>
    <property type="match status" value="1"/>
</dbReference>
<dbReference type="Proteomes" id="UP001449225">
    <property type="component" value="Unassembled WGS sequence"/>
</dbReference>
<dbReference type="PROSITE" id="PS50112">
    <property type="entry name" value="PAS"/>
    <property type="match status" value="1"/>
</dbReference>
<sequence length="713" mass="81124">MSQVIEVDDSTLLEKYSSNQPRKQRLRRNVQLLFLGLSAEETAPLITLLRTSRISPRGKQINNEQEFLSALSERSWDLILCTIDRGEFTSKQAISHLKRLDKDIPVIQIIPSSDSHLLLQGLKNHIQAVVPLDEKELVLINIRRELDHLDNRRRLRVAEVALAKAEKRAEQLMLSSKNAIACCDQGTLICINESFLDLFGFESNEQVEGKPLIDLLNFEDRKKFTEQLNKMDAQHLNESELQLNVQRSDRTEFTANVELSVIERNEKPLIRVLFRVDDHHVGGLLNEDLDYISGLFNKHHLHKQLEQITQRAQRGGNDCSLLYIELDQLEQIKEKRGHEGSDQLIRDVSALLHKKVNKAHLLTHPEENAFVIVFKDPHVEKAEAFAKKLCQCIANTCSTVAGVEVQSTCSIGITIINDSTPPQDELLNRARAAISDLRKETGNGNGVKLHIPQAAITEEKDDELDAIRCAVENLNFKLLYQPIVNLTSDDHNEQYYEVLLRLLNEDQSLVAPCDFMNTVEDSETAIKVDRWVIEHSLIQLKRSLNSKVKNTLFLNISAQALSDAKLLTWLSGVLRKNKIPADRLVFQISESDIAISPRQAQAFTEKLHKIHCRVCIKHFGNALNANDILSMVRSNFVKLDASYIQDLNNTPELDEQFYSLIQQLSSLEKVSIAPQVEDTKTMASLWKAGVDYVQGNYLQPPKEKMDYDFFAEQ</sequence>
<name>A0ABU9TS92_9GAMM</name>
<evidence type="ECO:0000313" key="6">
    <source>
        <dbReference type="Proteomes" id="UP001449225"/>
    </source>
</evidence>
<reference evidence="5 6" key="1">
    <citation type="submission" date="2024-03" db="EMBL/GenBank/DDBJ databases">
        <title>Community enrichment and isolation of bacterial strains for fucoidan degradation.</title>
        <authorList>
            <person name="Sichert A."/>
        </authorList>
    </citation>
    <scope>NUCLEOTIDE SEQUENCE [LARGE SCALE GENOMIC DNA]</scope>
    <source>
        <strain evidence="5 6">AS76</strain>
    </source>
</reference>
<dbReference type="Pfam" id="PF13426">
    <property type="entry name" value="PAS_9"/>
    <property type="match status" value="1"/>
</dbReference>
<dbReference type="CDD" id="cd01948">
    <property type="entry name" value="EAL"/>
    <property type="match status" value="1"/>
</dbReference>
<dbReference type="PANTHER" id="PTHR33121">
    <property type="entry name" value="CYCLIC DI-GMP PHOSPHODIESTERASE PDEF"/>
    <property type="match status" value="1"/>
</dbReference>
<comment type="caution">
    <text evidence="5">The sequence shown here is derived from an EMBL/GenBank/DDBJ whole genome shotgun (WGS) entry which is preliminary data.</text>
</comment>
<dbReference type="Gene3D" id="3.30.70.270">
    <property type="match status" value="1"/>
</dbReference>
<dbReference type="CDD" id="cd00130">
    <property type="entry name" value="PAS"/>
    <property type="match status" value="1"/>
</dbReference>
<dbReference type="EMBL" id="JBBMRA010000007">
    <property type="protein sequence ID" value="MEM5536585.1"/>
    <property type="molecule type" value="Genomic_DNA"/>
</dbReference>
<dbReference type="RefSeq" id="WP_342854384.1">
    <property type="nucleotide sequence ID" value="NZ_JBBMRA010000007.1"/>
</dbReference>
<dbReference type="InterPro" id="IPR029787">
    <property type="entry name" value="Nucleotide_cyclase"/>
</dbReference>
<evidence type="ECO:0000256" key="1">
    <source>
        <dbReference type="SAM" id="Coils"/>
    </source>
</evidence>
<dbReference type="Pfam" id="PF00563">
    <property type="entry name" value="EAL"/>
    <property type="match status" value="1"/>
</dbReference>
<feature type="domain" description="PAS" evidence="2">
    <location>
        <begin position="185"/>
        <end position="235"/>
    </location>
</feature>
<proteinExistence type="predicted"/>
<feature type="coiled-coil region" evidence="1">
    <location>
        <begin position="132"/>
        <end position="175"/>
    </location>
</feature>
<dbReference type="SMART" id="SM00052">
    <property type="entry name" value="EAL"/>
    <property type="match status" value="1"/>
</dbReference>
<dbReference type="SUPFAM" id="SSF55073">
    <property type="entry name" value="Nucleotide cyclase"/>
    <property type="match status" value="1"/>
</dbReference>
<dbReference type="SUPFAM" id="SSF141868">
    <property type="entry name" value="EAL domain-like"/>
    <property type="match status" value="1"/>
</dbReference>
<evidence type="ECO:0000259" key="4">
    <source>
        <dbReference type="PROSITE" id="PS50887"/>
    </source>
</evidence>
<keyword evidence="1" id="KW-0175">Coiled coil</keyword>
<keyword evidence="6" id="KW-1185">Reference proteome</keyword>
<dbReference type="PANTHER" id="PTHR33121:SF23">
    <property type="entry name" value="CYCLIC DI-GMP PHOSPHODIESTERASE PDEB"/>
    <property type="match status" value="1"/>
</dbReference>
<dbReference type="SMART" id="SM00091">
    <property type="entry name" value="PAS"/>
    <property type="match status" value="1"/>
</dbReference>
<dbReference type="SUPFAM" id="SSF55785">
    <property type="entry name" value="PYP-like sensor domain (PAS domain)"/>
    <property type="match status" value="1"/>
</dbReference>
<feature type="domain" description="EAL" evidence="3">
    <location>
        <begin position="460"/>
        <end position="713"/>
    </location>
</feature>
<dbReference type="InterPro" id="IPR035919">
    <property type="entry name" value="EAL_sf"/>
</dbReference>
<feature type="domain" description="GGDEF" evidence="4">
    <location>
        <begin position="317"/>
        <end position="452"/>
    </location>
</feature>